<keyword evidence="3 6" id="KW-1133">Transmembrane helix</keyword>
<dbReference type="InterPro" id="IPR018393">
    <property type="entry name" value="NADHpl_OxRdtase_5_subgr"/>
</dbReference>
<organism evidence="9">
    <name type="scientific">Anaerolinea thermolimosa</name>
    <dbReference type="NCBI Taxonomy" id="229919"/>
    <lineage>
        <taxon>Bacteria</taxon>
        <taxon>Bacillati</taxon>
        <taxon>Chloroflexota</taxon>
        <taxon>Anaerolineae</taxon>
        <taxon>Anaerolineales</taxon>
        <taxon>Anaerolineaceae</taxon>
        <taxon>Anaerolinea</taxon>
    </lineage>
</organism>
<comment type="caution">
    <text evidence="9">The sequence shown here is derived from an EMBL/GenBank/DDBJ whole genome shotgun (WGS) entry which is preliminary data.</text>
</comment>
<dbReference type="EC" id="1.6.5.-" evidence="9"/>
<feature type="transmembrane region" description="Helical" evidence="6">
    <location>
        <begin position="239"/>
        <end position="260"/>
    </location>
</feature>
<proteinExistence type="predicted"/>
<feature type="transmembrane region" description="Helical" evidence="6">
    <location>
        <begin position="446"/>
        <end position="468"/>
    </location>
</feature>
<dbReference type="PANTHER" id="PTHR42829:SF2">
    <property type="entry name" value="NADH-UBIQUINONE OXIDOREDUCTASE CHAIN 5"/>
    <property type="match status" value="1"/>
</dbReference>
<dbReference type="PRINTS" id="PR01435">
    <property type="entry name" value="NPOXDRDTASE5"/>
</dbReference>
<feature type="transmembrane region" description="Helical" evidence="6">
    <location>
        <begin position="488"/>
        <end position="510"/>
    </location>
</feature>
<dbReference type="InterPro" id="IPR001516">
    <property type="entry name" value="Proton_antipo_N"/>
</dbReference>
<feature type="transmembrane region" description="Helical" evidence="6">
    <location>
        <begin position="325"/>
        <end position="343"/>
    </location>
</feature>
<protein>
    <submittedName>
        <fullName evidence="9">NADH-quinone oxidoreductase subunit L</fullName>
        <ecNumber evidence="9">1.6.5.-</ecNumber>
    </submittedName>
</protein>
<feature type="transmembrane region" description="Helical" evidence="6">
    <location>
        <begin position="559"/>
        <end position="580"/>
    </location>
</feature>
<dbReference type="EMBL" id="DSYK01000277">
    <property type="protein sequence ID" value="HGS21284.1"/>
    <property type="molecule type" value="Genomic_DNA"/>
</dbReference>
<name>A0A7C4PK00_9CHLR</name>
<dbReference type="GO" id="GO:0042773">
    <property type="term" value="P:ATP synthesis coupled electron transport"/>
    <property type="evidence" value="ECO:0007669"/>
    <property type="project" value="InterPro"/>
</dbReference>
<feature type="transmembrane region" description="Helical" evidence="6">
    <location>
        <begin position="72"/>
        <end position="95"/>
    </location>
</feature>
<dbReference type="InterPro" id="IPR001750">
    <property type="entry name" value="ND/Mrp_TM"/>
</dbReference>
<feature type="transmembrane region" description="Helical" evidence="6">
    <location>
        <begin position="34"/>
        <end position="52"/>
    </location>
</feature>
<feature type="transmembrane region" description="Helical" evidence="6">
    <location>
        <begin position="163"/>
        <end position="185"/>
    </location>
</feature>
<reference evidence="9" key="1">
    <citation type="journal article" date="2020" name="mSystems">
        <title>Genome- and Community-Level Interaction Insights into Carbon Utilization and Element Cycling Functions of Hydrothermarchaeota in Hydrothermal Sediment.</title>
        <authorList>
            <person name="Zhou Z."/>
            <person name="Liu Y."/>
            <person name="Xu W."/>
            <person name="Pan J."/>
            <person name="Luo Z.H."/>
            <person name="Li M."/>
        </authorList>
    </citation>
    <scope>NUCLEOTIDE SEQUENCE [LARGE SCALE GENOMIC DNA]</scope>
    <source>
        <strain evidence="9">SpSt-573</strain>
    </source>
</reference>
<feature type="domain" description="NADH-Ubiquinone oxidoreductase (complex I) chain 5 N-terminal" evidence="8">
    <location>
        <begin position="69"/>
        <end position="110"/>
    </location>
</feature>
<sequence length="582" mass="61698">MASNLILLVIGLPWIGALLVWWAGDNHPRWQHNLAIGFSVAAGIAALALLPLQSSQPGLSLPAGGVFGDFSFVPDGLGVMLAAIATVIGSLAVIFSKDYMHGEAQLGRYYALVLFFIGSMAGLVLTSNLFLMFLFWEITALCSYALISFYNDDPKAVAGGIKALVITQLGGIGLLVAAVLTYSYLGSFDLSVLLKDASRLPPNVLGILAFGSLIAAAAKSAQFPFQTWLPDAMEAPTPVSALIHAATMVNAGVYLLARFYPAFESVPFWRDAVMLVGVLSALMAALMALVATDLKRALAYSTVSQLGYMVYAVGAGGVLASQFHLLSHAIFKALLFLGAGAVIHSVGTRDMRQMGGLKKQLPFVWLVFGVGALALAGLPVLNGFWSKELILEAGLSGGPGWMFGVMVFSAGLTALYTFRFVWLVFYGEPRSQLHGHDAGPAMKVALAPLAVGALFSWLLMGGLSEMLAATLPYHEIHPLTIGEMALEILTAPATWLAMGVIALGLAAWWWRSQLQLFTEALQGIARAAEQSFGFEAINGAVLRLTTQAAEDLRELQTGLLNWNILAIVTALAVVVALLALGA</sequence>
<dbReference type="GO" id="GO:0008137">
    <property type="term" value="F:NADH dehydrogenase (ubiquinone) activity"/>
    <property type="evidence" value="ECO:0007669"/>
    <property type="project" value="InterPro"/>
</dbReference>
<dbReference type="PANTHER" id="PTHR42829">
    <property type="entry name" value="NADH-UBIQUINONE OXIDOREDUCTASE CHAIN 5"/>
    <property type="match status" value="1"/>
</dbReference>
<evidence type="ECO:0000256" key="3">
    <source>
        <dbReference type="ARBA" id="ARBA00022989"/>
    </source>
</evidence>
<evidence type="ECO:0000256" key="2">
    <source>
        <dbReference type="ARBA" id="ARBA00022692"/>
    </source>
</evidence>
<keyword evidence="9" id="KW-0560">Oxidoreductase</keyword>
<dbReference type="GO" id="GO:0016020">
    <property type="term" value="C:membrane"/>
    <property type="evidence" value="ECO:0007669"/>
    <property type="project" value="UniProtKB-SubCell"/>
</dbReference>
<feature type="transmembrane region" description="Helical" evidence="6">
    <location>
        <begin position="200"/>
        <end position="218"/>
    </location>
</feature>
<feature type="domain" description="NADH:quinone oxidoreductase/Mrp antiporter transmembrane" evidence="7">
    <location>
        <begin position="127"/>
        <end position="413"/>
    </location>
</feature>
<keyword evidence="2 5" id="KW-0812">Transmembrane</keyword>
<feature type="transmembrane region" description="Helical" evidence="6">
    <location>
        <begin position="131"/>
        <end position="151"/>
    </location>
</feature>
<dbReference type="InterPro" id="IPR003945">
    <property type="entry name" value="NU5C-like"/>
</dbReference>
<evidence type="ECO:0000256" key="5">
    <source>
        <dbReference type="RuleBase" id="RU000320"/>
    </source>
</evidence>
<feature type="transmembrane region" description="Helical" evidence="6">
    <location>
        <begin position="401"/>
        <end position="425"/>
    </location>
</feature>
<dbReference type="PRINTS" id="PR01434">
    <property type="entry name" value="NADHDHGNASE5"/>
</dbReference>
<feature type="transmembrane region" description="Helical" evidence="6">
    <location>
        <begin position="298"/>
        <end position="319"/>
    </location>
</feature>
<dbReference type="GO" id="GO:0003954">
    <property type="term" value="F:NADH dehydrogenase activity"/>
    <property type="evidence" value="ECO:0007669"/>
    <property type="project" value="TreeGrafter"/>
</dbReference>
<evidence type="ECO:0000256" key="6">
    <source>
        <dbReference type="SAM" id="Phobius"/>
    </source>
</evidence>
<evidence type="ECO:0000259" key="8">
    <source>
        <dbReference type="Pfam" id="PF00662"/>
    </source>
</evidence>
<accession>A0A7C4PK00</accession>
<dbReference type="NCBIfam" id="TIGR01974">
    <property type="entry name" value="NDH_I_L"/>
    <property type="match status" value="1"/>
</dbReference>
<dbReference type="GO" id="GO:0012505">
    <property type="term" value="C:endomembrane system"/>
    <property type="evidence" value="ECO:0007669"/>
    <property type="project" value="UniProtKB-SubCell"/>
</dbReference>
<feature type="transmembrane region" description="Helical" evidence="6">
    <location>
        <begin position="363"/>
        <end position="381"/>
    </location>
</feature>
<dbReference type="Pfam" id="PF00662">
    <property type="entry name" value="Proton_antipo_N"/>
    <property type="match status" value="1"/>
</dbReference>
<feature type="transmembrane region" description="Helical" evidence="6">
    <location>
        <begin position="272"/>
        <end position="291"/>
    </location>
</feature>
<evidence type="ECO:0000313" key="9">
    <source>
        <dbReference type="EMBL" id="HGS21284.1"/>
    </source>
</evidence>
<dbReference type="GO" id="GO:0015990">
    <property type="term" value="P:electron transport coupled proton transport"/>
    <property type="evidence" value="ECO:0007669"/>
    <property type="project" value="TreeGrafter"/>
</dbReference>
<evidence type="ECO:0000256" key="4">
    <source>
        <dbReference type="ARBA" id="ARBA00023136"/>
    </source>
</evidence>
<keyword evidence="4 6" id="KW-0472">Membrane</keyword>
<feature type="transmembrane region" description="Helical" evidence="6">
    <location>
        <begin position="107"/>
        <end position="125"/>
    </location>
</feature>
<evidence type="ECO:0000256" key="1">
    <source>
        <dbReference type="ARBA" id="ARBA00004127"/>
    </source>
</evidence>
<comment type="subcellular location">
    <subcellularLocation>
        <location evidence="1">Endomembrane system</location>
        <topology evidence="1">Multi-pass membrane protein</topology>
    </subcellularLocation>
    <subcellularLocation>
        <location evidence="5">Membrane</location>
        <topology evidence="5">Multi-pass membrane protein</topology>
    </subcellularLocation>
</comment>
<gene>
    <name evidence="9" type="ORF">ENT37_05375</name>
</gene>
<dbReference type="AlphaFoldDB" id="A0A7C4PK00"/>
<feature type="transmembrane region" description="Helical" evidence="6">
    <location>
        <begin position="6"/>
        <end position="22"/>
    </location>
</feature>
<dbReference type="Pfam" id="PF00361">
    <property type="entry name" value="Proton_antipo_M"/>
    <property type="match status" value="1"/>
</dbReference>
<evidence type="ECO:0000259" key="7">
    <source>
        <dbReference type="Pfam" id="PF00361"/>
    </source>
</evidence>